<reference evidence="2 3" key="1">
    <citation type="submission" date="2020-03" db="EMBL/GenBank/DDBJ databases">
        <title>Soil Listeria distribution.</title>
        <authorList>
            <person name="Liao J."/>
            <person name="Wiedmann M."/>
        </authorList>
    </citation>
    <scope>NUCLEOTIDE SEQUENCE [LARGE SCALE GENOMIC DNA]</scope>
    <source>
        <strain evidence="2 3">FSL L7-0741</strain>
    </source>
</reference>
<evidence type="ECO:0000313" key="2">
    <source>
        <dbReference type="EMBL" id="MBC1937794.1"/>
    </source>
</evidence>
<dbReference type="Proteomes" id="UP000535908">
    <property type="component" value="Unassembled WGS sequence"/>
</dbReference>
<feature type="transmembrane region" description="Helical" evidence="1">
    <location>
        <begin position="50"/>
        <end position="71"/>
    </location>
</feature>
<keyword evidence="1" id="KW-1133">Transmembrane helix</keyword>
<dbReference type="RefSeq" id="WP_185527846.1">
    <property type="nucleotide sequence ID" value="NZ_JAARWN010000024.1"/>
</dbReference>
<evidence type="ECO:0008006" key="4">
    <source>
        <dbReference type="Google" id="ProtNLM"/>
    </source>
</evidence>
<comment type="caution">
    <text evidence="2">The sequence shown here is derived from an EMBL/GenBank/DDBJ whole genome shotgun (WGS) entry which is preliminary data.</text>
</comment>
<dbReference type="EMBL" id="JAARWN010000024">
    <property type="protein sequence ID" value="MBC1937794.1"/>
    <property type="molecule type" value="Genomic_DNA"/>
</dbReference>
<dbReference type="AlphaFoldDB" id="A0A7X1CR79"/>
<sequence length="76" mass="7758">MGDVFKKAAIAIANNSGPIAIACLILLVLAIGFALMVGGRSGRDWTKMTAICGGAGFVLVMSAVKVAEWYAGTVQA</sequence>
<gene>
    <name evidence="2" type="ORF">HCA69_15600</name>
</gene>
<name>A0A7X1CR79_9LIST</name>
<accession>A0A7X1CR79</accession>
<feature type="transmembrane region" description="Helical" evidence="1">
    <location>
        <begin position="19"/>
        <end position="38"/>
    </location>
</feature>
<keyword evidence="1" id="KW-0812">Transmembrane</keyword>
<proteinExistence type="predicted"/>
<dbReference type="PROSITE" id="PS51257">
    <property type="entry name" value="PROKAR_LIPOPROTEIN"/>
    <property type="match status" value="1"/>
</dbReference>
<protein>
    <recommendedName>
        <fullName evidence="4">TrbC/VirB2 family protein</fullName>
    </recommendedName>
</protein>
<organism evidence="2 3">
    <name type="scientific">Listeria grandensis</name>
    <dbReference type="NCBI Taxonomy" id="1494963"/>
    <lineage>
        <taxon>Bacteria</taxon>
        <taxon>Bacillati</taxon>
        <taxon>Bacillota</taxon>
        <taxon>Bacilli</taxon>
        <taxon>Bacillales</taxon>
        <taxon>Listeriaceae</taxon>
        <taxon>Listeria</taxon>
    </lineage>
</organism>
<evidence type="ECO:0000313" key="3">
    <source>
        <dbReference type="Proteomes" id="UP000535908"/>
    </source>
</evidence>
<evidence type="ECO:0000256" key="1">
    <source>
        <dbReference type="SAM" id="Phobius"/>
    </source>
</evidence>
<keyword evidence="1" id="KW-0472">Membrane</keyword>